<name>D2X418_HBV</name>
<feature type="region of interest" description="Disordered" evidence="1">
    <location>
        <begin position="46"/>
        <end position="93"/>
    </location>
</feature>
<organismHost>
    <name type="scientific">Homo sapiens</name>
    <name type="common">Human</name>
    <dbReference type="NCBI Taxonomy" id="9606"/>
</organismHost>
<protein>
    <submittedName>
        <fullName evidence="2">Large S protein</fullName>
    </submittedName>
</protein>
<gene>
    <name evidence="2" type="primary">S</name>
</gene>
<sequence length="93" mass="10306">MGGWSSKPRQGMRTNLSVPNPLGFFFLFPLWKAGILIREKLHAAPHFEGHPDVGNKRYSMGGRSSKPRQGRGTSLCVHNHGGLFTDPQAHPPF</sequence>
<organism evidence="2">
    <name type="scientific">Hepatitis B virus</name>
    <name type="common">HBV</name>
    <dbReference type="NCBI Taxonomy" id="10407"/>
    <lineage>
        <taxon>Viruses</taxon>
        <taxon>Riboviria</taxon>
        <taxon>Pararnavirae</taxon>
        <taxon>Artverviricota</taxon>
        <taxon>Revtraviricetes</taxon>
        <taxon>Blubervirales</taxon>
        <taxon>Hepadnaviridae</taxon>
        <taxon>Orthohepadnavirus</taxon>
        <taxon>Orthohepadnavirus hominoidei</taxon>
    </lineage>
</organism>
<feature type="compositionally biased region" description="Basic and acidic residues" evidence="1">
    <location>
        <begin position="46"/>
        <end position="55"/>
    </location>
</feature>
<organismHost>
    <name type="scientific">Pan troglodytes</name>
    <name type="common">Chimpanzee</name>
    <dbReference type="NCBI Taxonomy" id="9598"/>
</organismHost>
<proteinExistence type="predicted"/>
<dbReference type="EMBL" id="GQ857842">
    <property type="protein sequence ID" value="ADB55020.1"/>
    <property type="molecule type" value="Genomic_DNA"/>
</dbReference>
<accession>D2X418</accession>
<reference evidence="2" key="1">
    <citation type="journal article" date="2010" name="J. Gastroenterol.">
        <title>Significant association of different preS mutations with hepatitis B-related cirrhosis or hepatocellular carcinoma.</title>
        <authorList>
            <person name="Yin J."/>
            <person name="Xie J."/>
            <person name="Zhang H."/>
            <person name="Shen Q."/>
            <person name="Han L."/>
            <person name="Lu W."/>
            <person name="Han Y."/>
            <person name="Li C."/>
            <person name="Ni W."/>
            <person name="Wang H."/>
            <person name="Cao G."/>
        </authorList>
    </citation>
    <scope>NUCLEOTIDE SEQUENCE</scope>
    <source>
        <strain evidence="2">P2930</strain>
    </source>
</reference>
<evidence type="ECO:0000256" key="1">
    <source>
        <dbReference type="SAM" id="MobiDB-lite"/>
    </source>
</evidence>
<evidence type="ECO:0000313" key="2">
    <source>
        <dbReference type="EMBL" id="ADB55020.1"/>
    </source>
</evidence>